<sequence length="450" mass="49327">MPLHNVTIDDASALIAYYNPNGIPWKDSPSNDTLEGYWDSTYHSSNQSGAWSTFRFEGTAVYLFAATRWMHGRYDILMDNQQVYQGNGHTSTSIFNQLVFNATSLSPGWHNLTMLNTDPGLYIEVDYIVWTTVMSANLTERSGTPIPRTLGNMTYDASVWDENTLGSSPYMVTGTSGATVNITFQGNGIELYGRTGPQYGMFSARVDGYESHELNAYSGGVHNTLLFRQDNFTDGQHTLVVTNRGNASLGIASAIPILWSNGQDPPAASNRIHTGLIVGLALGLAIGLTMLVLLWVWFVRRDRTYHGLYADERSKVPTAYGPEYEATPFIYPLVHLGEQTSPHTPRECTGQKAQGMRDSSYHALPTSPGAGSTIFEYHPSPTSLASPGFDHQPGSSRPYTYNVPPVHVVAASARSQAQAPELTMPLRDSDAGPIVFPPAYSVTVVPRERD</sequence>
<reference evidence="2 3" key="1">
    <citation type="submission" date="2013-12" db="EMBL/GenBank/DDBJ databases">
        <authorList>
            <person name="Cubeta M."/>
            <person name="Pakala S."/>
            <person name="Fedorova N."/>
            <person name="Thomas E."/>
            <person name="Dean R."/>
            <person name="Jabaji S."/>
            <person name="Neate S."/>
            <person name="Toda T."/>
            <person name="Tavantzis S."/>
            <person name="Vilgalys R."/>
            <person name="Bharathan N."/>
            <person name="Pakala S."/>
            <person name="Losada L.S."/>
            <person name="Zafar N."/>
            <person name="Nierman W."/>
        </authorList>
    </citation>
    <scope>NUCLEOTIDE SEQUENCE [LARGE SCALE GENOMIC DNA]</scope>
    <source>
        <strain evidence="2 3">123E</strain>
    </source>
</reference>
<protein>
    <submittedName>
        <fullName evidence="2">Putative SKG6 domain protein</fullName>
    </submittedName>
</protein>
<dbReference type="Proteomes" id="UP000027456">
    <property type="component" value="Unassembled WGS sequence"/>
</dbReference>
<name>A0A074RZP3_9AGAM</name>
<comment type="caution">
    <text evidence="2">The sequence shown here is derived from an EMBL/GenBank/DDBJ whole genome shotgun (WGS) entry which is preliminary data.</text>
</comment>
<evidence type="ECO:0000313" key="3">
    <source>
        <dbReference type="Proteomes" id="UP000027456"/>
    </source>
</evidence>
<keyword evidence="1" id="KW-1133">Transmembrane helix</keyword>
<keyword evidence="3" id="KW-1185">Reference proteome</keyword>
<evidence type="ECO:0000313" key="2">
    <source>
        <dbReference type="EMBL" id="KEP52489.1"/>
    </source>
</evidence>
<dbReference type="AlphaFoldDB" id="A0A074RZP3"/>
<proteinExistence type="predicted"/>
<dbReference type="EMBL" id="AZST01000103">
    <property type="protein sequence ID" value="KEP52489.1"/>
    <property type="molecule type" value="Genomic_DNA"/>
</dbReference>
<dbReference type="Gene3D" id="2.60.120.260">
    <property type="entry name" value="Galactose-binding domain-like"/>
    <property type="match status" value="2"/>
</dbReference>
<feature type="transmembrane region" description="Helical" evidence="1">
    <location>
        <begin position="276"/>
        <end position="298"/>
    </location>
</feature>
<keyword evidence="1" id="KW-0812">Transmembrane</keyword>
<gene>
    <name evidence="2" type="ORF">V565_044750</name>
</gene>
<accession>A0A074RZP3</accession>
<dbReference type="STRING" id="1423351.A0A074RZP3"/>
<dbReference type="OrthoDB" id="2576082at2759"/>
<organism evidence="2 3">
    <name type="scientific">Rhizoctonia solani 123E</name>
    <dbReference type="NCBI Taxonomy" id="1423351"/>
    <lineage>
        <taxon>Eukaryota</taxon>
        <taxon>Fungi</taxon>
        <taxon>Dikarya</taxon>
        <taxon>Basidiomycota</taxon>
        <taxon>Agaricomycotina</taxon>
        <taxon>Agaricomycetes</taxon>
        <taxon>Cantharellales</taxon>
        <taxon>Ceratobasidiaceae</taxon>
        <taxon>Rhizoctonia</taxon>
    </lineage>
</organism>
<keyword evidence="1" id="KW-0472">Membrane</keyword>
<evidence type="ECO:0000256" key="1">
    <source>
        <dbReference type="SAM" id="Phobius"/>
    </source>
</evidence>
<dbReference type="HOGENOM" id="CLU_528020_0_0_1"/>